<dbReference type="EMBL" id="AVOT02007466">
    <property type="protein sequence ID" value="MBW0483973.1"/>
    <property type="molecule type" value="Genomic_DNA"/>
</dbReference>
<dbReference type="AlphaFoldDB" id="A0A9Q3CJA3"/>
<feature type="region of interest" description="Disordered" evidence="1">
    <location>
        <begin position="1"/>
        <end position="134"/>
    </location>
</feature>
<reference evidence="2" key="1">
    <citation type="submission" date="2021-03" db="EMBL/GenBank/DDBJ databases">
        <title>Draft genome sequence of rust myrtle Austropuccinia psidii MF-1, a brazilian biotype.</title>
        <authorList>
            <person name="Quecine M.C."/>
            <person name="Pachon D.M.R."/>
            <person name="Bonatelli M.L."/>
            <person name="Correr F.H."/>
            <person name="Franceschini L.M."/>
            <person name="Leite T.F."/>
            <person name="Margarido G.R.A."/>
            <person name="Almeida C.A."/>
            <person name="Ferrarezi J.A."/>
            <person name="Labate C.A."/>
        </authorList>
    </citation>
    <scope>NUCLEOTIDE SEQUENCE</scope>
    <source>
        <strain evidence="2">MF-1</strain>
    </source>
</reference>
<gene>
    <name evidence="2" type="ORF">O181_023688</name>
</gene>
<accession>A0A9Q3CJA3</accession>
<organism evidence="2 3">
    <name type="scientific">Austropuccinia psidii MF-1</name>
    <dbReference type="NCBI Taxonomy" id="1389203"/>
    <lineage>
        <taxon>Eukaryota</taxon>
        <taxon>Fungi</taxon>
        <taxon>Dikarya</taxon>
        <taxon>Basidiomycota</taxon>
        <taxon>Pucciniomycotina</taxon>
        <taxon>Pucciniomycetes</taxon>
        <taxon>Pucciniales</taxon>
        <taxon>Sphaerophragmiaceae</taxon>
        <taxon>Austropuccinia</taxon>
    </lineage>
</organism>
<comment type="caution">
    <text evidence="2">The sequence shown here is derived from an EMBL/GenBank/DDBJ whole genome shotgun (WGS) entry which is preliminary data.</text>
</comment>
<feature type="compositionally biased region" description="Polar residues" evidence="1">
    <location>
        <begin position="25"/>
        <end position="42"/>
    </location>
</feature>
<evidence type="ECO:0000256" key="1">
    <source>
        <dbReference type="SAM" id="MobiDB-lite"/>
    </source>
</evidence>
<feature type="compositionally biased region" description="Pro residues" evidence="1">
    <location>
        <begin position="75"/>
        <end position="84"/>
    </location>
</feature>
<name>A0A9Q3CJA3_9BASI</name>
<evidence type="ECO:0000313" key="3">
    <source>
        <dbReference type="Proteomes" id="UP000765509"/>
    </source>
</evidence>
<protein>
    <submittedName>
        <fullName evidence="2">Uncharacterized protein</fullName>
    </submittedName>
</protein>
<dbReference type="Proteomes" id="UP000765509">
    <property type="component" value="Unassembled WGS sequence"/>
</dbReference>
<keyword evidence="3" id="KW-1185">Reference proteome</keyword>
<evidence type="ECO:0000313" key="2">
    <source>
        <dbReference type="EMBL" id="MBW0483973.1"/>
    </source>
</evidence>
<feature type="compositionally biased region" description="Polar residues" evidence="1">
    <location>
        <begin position="1"/>
        <end position="15"/>
    </location>
</feature>
<sequence>MGFKGQKQNQPNPLQKDSPIPSLPHEQTLQQLTPGTSGTQWSEDLFHSKQPNFPLMSTFDSSELTLPPFVEPSQPDEPPIPGPSPSSKHHEDVMTCELEPEVAPTQSMEEPFDPPLVPSPDIPLVTSENPMVTC</sequence>
<proteinExistence type="predicted"/>